<sequence>MEEEDTTEIPVPQSESLPEEATDTSDEEADEEEVDVEICESVDSYYFRVPVPGVERAAGPVDPRKFTGHFSDDGIFEAFVMKNKEAD</sequence>
<comment type="caution">
    <text evidence="2">The sequence shown here is derived from an EMBL/GenBank/DDBJ whole genome shotgun (WGS) entry which is preliminary data.</text>
</comment>
<feature type="compositionally biased region" description="Acidic residues" evidence="1">
    <location>
        <begin position="17"/>
        <end position="34"/>
    </location>
</feature>
<evidence type="ECO:0000313" key="3">
    <source>
        <dbReference type="Proteomes" id="UP001180020"/>
    </source>
</evidence>
<reference evidence="2" key="2">
    <citation type="submission" date="2023-06" db="EMBL/GenBank/DDBJ databases">
        <authorList>
            <person name="Ma L."/>
            <person name="Liu K.-W."/>
            <person name="Li Z."/>
            <person name="Hsiao Y.-Y."/>
            <person name="Qi Y."/>
            <person name="Fu T."/>
            <person name="Tang G."/>
            <person name="Zhang D."/>
            <person name="Sun W.-H."/>
            <person name="Liu D.-K."/>
            <person name="Li Y."/>
            <person name="Chen G.-Z."/>
            <person name="Liu X.-D."/>
            <person name="Liao X.-Y."/>
            <person name="Jiang Y.-T."/>
            <person name="Yu X."/>
            <person name="Hao Y."/>
            <person name="Huang J."/>
            <person name="Zhao X.-W."/>
            <person name="Ke S."/>
            <person name="Chen Y.-Y."/>
            <person name="Wu W.-L."/>
            <person name="Hsu J.-L."/>
            <person name="Lin Y.-F."/>
            <person name="Huang M.-D."/>
            <person name="Li C.-Y."/>
            <person name="Huang L."/>
            <person name="Wang Z.-W."/>
            <person name="Zhao X."/>
            <person name="Zhong W.-Y."/>
            <person name="Peng D.-H."/>
            <person name="Ahmad S."/>
            <person name="Lan S."/>
            <person name="Zhang J.-S."/>
            <person name="Tsai W.-C."/>
            <person name="Van De Peer Y."/>
            <person name="Liu Z.-J."/>
        </authorList>
    </citation>
    <scope>NUCLEOTIDE SEQUENCE</scope>
    <source>
        <strain evidence="2">CP</strain>
        <tissue evidence="2">Leaves</tissue>
    </source>
</reference>
<reference evidence="2" key="1">
    <citation type="journal article" date="2023" name="Nat. Commun.">
        <title>Diploid and tetraploid genomes of Acorus and the evolution of monocots.</title>
        <authorList>
            <person name="Ma L."/>
            <person name="Liu K.W."/>
            <person name="Li Z."/>
            <person name="Hsiao Y.Y."/>
            <person name="Qi Y."/>
            <person name="Fu T."/>
            <person name="Tang G.D."/>
            <person name="Zhang D."/>
            <person name="Sun W.H."/>
            <person name="Liu D.K."/>
            <person name="Li Y."/>
            <person name="Chen G.Z."/>
            <person name="Liu X.D."/>
            <person name="Liao X.Y."/>
            <person name="Jiang Y.T."/>
            <person name="Yu X."/>
            <person name="Hao Y."/>
            <person name="Huang J."/>
            <person name="Zhao X.W."/>
            <person name="Ke S."/>
            <person name="Chen Y.Y."/>
            <person name="Wu W.L."/>
            <person name="Hsu J.L."/>
            <person name="Lin Y.F."/>
            <person name="Huang M.D."/>
            <person name="Li C.Y."/>
            <person name="Huang L."/>
            <person name="Wang Z.W."/>
            <person name="Zhao X."/>
            <person name="Zhong W.Y."/>
            <person name="Peng D.H."/>
            <person name="Ahmad S."/>
            <person name="Lan S."/>
            <person name="Zhang J.S."/>
            <person name="Tsai W.C."/>
            <person name="Van de Peer Y."/>
            <person name="Liu Z.J."/>
        </authorList>
    </citation>
    <scope>NUCLEOTIDE SEQUENCE</scope>
    <source>
        <strain evidence="2">CP</strain>
    </source>
</reference>
<name>A0AAV9CIN2_ACOCL</name>
<dbReference type="AlphaFoldDB" id="A0AAV9CIN2"/>
<organism evidence="2 3">
    <name type="scientific">Acorus calamus</name>
    <name type="common">Sweet flag</name>
    <dbReference type="NCBI Taxonomy" id="4465"/>
    <lineage>
        <taxon>Eukaryota</taxon>
        <taxon>Viridiplantae</taxon>
        <taxon>Streptophyta</taxon>
        <taxon>Embryophyta</taxon>
        <taxon>Tracheophyta</taxon>
        <taxon>Spermatophyta</taxon>
        <taxon>Magnoliopsida</taxon>
        <taxon>Liliopsida</taxon>
        <taxon>Acoraceae</taxon>
        <taxon>Acorus</taxon>
    </lineage>
</organism>
<proteinExistence type="predicted"/>
<dbReference type="EMBL" id="JAUJYO010000019">
    <property type="protein sequence ID" value="KAK1288515.1"/>
    <property type="molecule type" value="Genomic_DNA"/>
</dbReference>
<evidence type="ECO:0000313" key="2">
    <source>
        <dbReference type="EMBL" id="KAK1288515.1"/>
    </source>
</evidence>
<keyword evidence="3" id="KW-1185">Reference proteome</keyword>
<feature type="region of interest" description="Disordered" evidence="1">
    <location>
        <begin position="1"/>
        <end position="34"/>
    </location>
</feature>
<dbReference type="Proteomes" id="UP001180020">
    <property type="component" value="Unassembled WGS sequence"/>
</dbReference>
<evidence type="ECO:0000256" key="1">
    <source>
        <dbReference type="SAM" id="MobiDB-lite"/>
    </source>
</evidence>
<protein>
    <submittedName>
        <fullName evidence="2">Uncharacterized protein</fullName>
    </submittedName>
</protein>
<accession>A0AAV9CIN2</accession>
<gene>
    <name evidence="2" type="ORF">QJS10_CPB19g00960</name>
</gene>